<dbReference type="SUPFAM" id="SSF53756">
    <property type="entry name" value="UDP-Glycosyltransferase/glycogen phosphorylase"/>
    <property type="match status" value="1"/>
</dbReference>
<dbReference type="SUPFAM" id="SSF53335">
    <property type="entry name" value="S-adenosyl-L-methionine-dependent methyltransferases"/>
    <property type="match status" value="1"/>
</dbReference>
<sequence length="758" mass="86924">MRIEPRRVLDVGVGFGRWGIIVREFCDVWFGRVLPEQWSVYVEGIEAFAPSISSYHSSFYNKIWVGDAVEVFSRIDKSWDVVIFGDVLEHFTRENAEKLLLWSVNHSNYVIVNIPIGDDWDQGEMYGNPYEQHRSVWVEEDFHGFFMVRRALFNDYLGRKHGSFVLSRHDPRGVALRLFSERTDEFQSEIGVSMDRLTHHVDLDSLHNIVERTRAISEELESIKNSRSYQAMVQFRRSPIGHIAAKTLRYVDQSVGKIKGLSKIRQGIVGLVYQYVPRVNTRLLEQMYHLPHGIVRLRLIGKNPHSQGAEAWILAVRNNHGFLSAGQIRLYGSWTVREGSGMKGMPALVASEYGWADIPAEHGAHLVLLRHPWSGIVELQFGNVRRRFDLYASQAHDIIIDLTTLEQKQSLPTVRPVPLPDTFRRWLETTDFSQGVVTVVNPEWRGIYSSTKNLFDTILELPDHLDEASGLQYAWLLAETRCQVVVIQGFPMTYYHLVTALRRIAPNMRIAVIWHGTFLQLTEDYVWQSFRQVERFCREGAIWKLGFVKARMAEIMAKRGIRTGFVQNMVREVPDKPSEPLPGGPHIGVWLLYDGWRKNPFASIAAVSALSGATLHMSAASDRVQEFAEFMNIRSNIHFRPIDQGLMRHYLAQMHLNLYVTLSECAPMLPLESLSVGSPCLFGPTTYYFDDHDYLRERLVVPQPDDAGMIAAYMQRALEERGEIIAAYARYAPDYNRRARATLAEFLEFDGCDSAKNT</sequence>
<dbReference type="KEGG" id="rca:Rcas_3641"/>
<keyword evidence="2" id="KW-1185">Reference proteome</keyword>
<name>A7NQ44_ROSCS</name>
<reference evidence="1 2" key="1">
    <citation type="submission" date="2007-08" db="EMBL/GenBank/DDBJ databases">
        <title>Complete sequence of Roseiflexus castenholzii DSM 13941.</title>
        <authorList>
            <consortium name="US DOE Joint Genome Institute"/>
            <person name="Copeland A."/>
            <person name="Lucas S."/>
            <person name="Lapidus A."/>
            <person name="Barry K."/>
            <person name="Glavina del Rio T."/>
            <person name="Dalin E."/>
            <person name="Tice H."/>
            <person name="Pitluck S."/>
            <person name="Thompson L.S."/>
            <person name="Brettin T."/>
            <person name="Bruce D."/>
            <person name="Detter J.C."/>
            <person name="Han C."/>
            <person name="Tapia R."/>
            <person name="Schmutz J."/>
            <person name="Larimer F."/>
            <person name="Land M."/>
            <person name="Hauser L."/>
            <person name="Kyrpides N."/>
            <person name="Mikhailova N."/>
            <person name="Bryant D.A."/>
            <person name="Hanada S."/>
            <person name="Tsukatani Y."/>
            <person name="Richardson P."/>
        </authorList>
    </citation>
    <scope>NUCLEOTIDE SEQUENCE [LARGE SCALE GENOMIC DNA]</scope>
    <source>
        <strain evidence="2">DSM 13941 / HLO8</strain>
    </source>
</reference>
<dbReference type="STRING" id="383372.Rcas_3641"/>
<protein>
    <submittedName>
        <fullName evidence="1">Uncharacterized protein</fullName>
    </submittedName>
</protein>
<dbReference type="EMBL" id="CP000804">
    <property type="protein sequence ID" value="ABU59690.1"/>
    <property type="molecule type" value="Genomic_DNA"/>
</dbReference>
<evidence type="ECO:0000313" key="2">
    <source>
        <dbReference type="Proteomes" id="UP000000263"/>
    </source>
</evidence>
<organism evidence="1 2">
    <name type="scientific">Roseiflexus castenholzii (strain DSM 13941 / HLO8)</name>
    <dbReference type="NCBI Taxonomy" id="383372"/>
    <lineage>
        <taxon>Bacteria</taxon>
        <taxon>Bacillati</taxon>
        <taxon>Chloroflexota</taxon>
        <taxon>Chloroflexia</taxon>
        <taxon>Chloroflexales</taxon>
        <taxon>Roseiflexineae</taxon>
        <taxon>Roseiflexaceae</taxon>
        <taxon>Roseiflexus</taxon>
    </lineage>
</organism>
<dbReference type="InterPro" id="IPR029063">
    <property type="entry name" value="SAM-dependent_MTases_sf"/>
</dbReference>
<dbReference type="Gene3D" id="3.40.50.2000">
    <property type="entry name" value="Glycogen Phosphorylase B"/>
    <property type="match status" value="1"/>
</dbReference>
<accession>A7NQ44</accession>
<gene>
    <name evidence="1" type="ordered locus">Rcas_3641</name>
</gene>
<evidence type="ECO:0000313" key="1">
    <source>
        <dbReference type="EMBL" id="ABU59690.1"/>
    </source>
</evidence>
<proteinExistence type="predicted"/>
<dbReference type="eggNOG" id="COG0438">
    <property type="taxonomic scope" value="Bacteria"/>
</dbReference>
<dbReference type="Proteomes" id="UP000000263">
    <property type="component" value="Chromosome"/>
</dbReference>
<dbReference type="Gene3D" id="3.40.50.150">
    <property type="entry name" value="Vaccinia Virus protein VP39"/>
    <property type="match status" value="1"/>
</dbReference>
<dbReference type="AlphaFoldDB" id="A7NQ44"/>
<dbReference type="HOGENOM" id="CLU_367558_0_0_0"/>